<dbReference type="OrthoDB" id="10496655at2759"/>
<protein>
    <submittedName>
        <fullName evidence="1">10475_t:CDS:1</fullName>
    </submittedName>
</protein>
<feature type="non-terminal residue" evidence="1">
    <location>
        <position position="1"/>
    </location>
</feature>
<dbReference type="AlphaFoldDB" id="A0A9N9PFI2"/>
<dbReference type="EMBL" id="CAJVPZ010091131">
    <property type="protein sequence ID" value="CAG8815333.1"/>
    <property type="molecule type" value="Genomic_DNA"/>
</dbReference>
<accession>A0A9N9PFI2</accession>
<feature type="non-terminal residue" evidence="1">
    <location>
        <position position="61"/>
    </location>
</feature>
<comment type="caution">
    <text evidence="1">The sequence shown here is derived from an EMBL/GenBank/DDBJ whole genome shotgun (WGS) entry which is preliminary data.</text>
</comment>
<evidence type="ECO:0000313" key="1">
    <source>
        <dbReference type="EMBL" id="CAG8815333.1"/>
    </source>
</evidence>
<gene>
    <name evidence="1" type="ORF">RFULGI_LOCUS19182</name>
</gene>
<organism evidence="1 2">
    <name type="scientific">Racocetra fulgida</name>
    <dbReference type="NCBI Taxonomy" id="60492"/>
    <lineage>
        <taxon>Eukaryota</taxon>
        <taxon>Fungi</taxon>
        <taxon>Fungi incertae sedis</taxon>
        <taxon>Mucoromycota</taxon>
        <taxon>Glomeromycotina</taxon>
        <taxon>Glomeromycetes</taxon>
        <taxon>Diversisporales</taxon>
        <taxon>Gigasporaceae</taxon>
        <taxon>Racocetra</taxon>
    </lineage>
</organism>
<name>A0A9N9PFI2_9GLOM</name>
<sequence>TNKIFLGNEGLGDDLCDKLVAGLEDGLVDLVEGLVESLREGIGVDFFGEFTLAFGPGEGVG</sequence>
<reference evidence="1" key="1">
    <citation type="submission" date="2021-06" db="EMBL/GenBank/DDBJ databases">
        <authorList>
            <person name="Kallberg Y."/>
            <person name="Tangrot J."/>
            <person name="Rosling A."/>
        </authorList>
    </citation>
    <scope>NUCLEOTIDE SEQUENCE</scope>
    <source>
        <strain evidence="1">IN212</strain>
    </source>
</reference>
<proteinExistence type="predicted"/>
<keyword evidence="2" id="KW-1185">Reference proteome</keyword>
<evidence type="ECO:0000313" key="2">
    <source>
        <dbReference type="Proteomes" id="UP000789396"/>
    </source>
</evidence>
<dbReference type="Proteomes" id="UP000789396">
    <property type="component" value="Unassembled WGS sequence"/>
</dbReference>